<reference evidence="1 2" key="1">
    <citation type="journal article" date="2019" name="Int. J. Syst. Evol. Microbiol.">
        <title>The Global Catalogue of Microorganisms (GCM) 10K type strain sequencing project: providing services to taxonomists for standard genome sequencing and annotation.</title>
        <authorList>
            <consortium name="The Broad Institute Genomics Platform"/>
            <consortium name="The Broad Institute Genome Sequencing Center for Infectious Disease"/>
            <person name="Wu L."/>
            <person name="Ma J."/>
        </authorList>
    </citation>
    <scope>NUCLEOTIDE SEQUENCE [LARGE SCALE GENOMIC DNA]</scope>
    <source>
        <strain evidence="1 2">JCM 14283</strain>
    </source>
</reference>
<evidence type="ECO:0000313" key="1">
    <source>
        <dbReference type="EMBL" id="GAA2034321.1"/>
    </source>
</evidence>
<accession>A0ABN2UCS1</accession>
<gene>
    <name evidence="1" type="ORF">GCM10009740_26160</name>
</gene>
<evidence type="ECO:0000313" key="2">
    <source>
        <dbReference type="Proteomes" id="UP001501285"/>
    </source>
</evidence>
<dbReference type="Proteomes" id="UP001501285">
    <property type="component" value="Unassembled WGS sequence"/>
</dbReference>
<comment type="caution">
    <text evidence="1">The sequence shown here is derived from an EMBL/GenBank/DDBJ whole genome shotgun (WGS) entry which is preliminary data.</text>
</comment>
<dbReference type="RefSeq" id="WP_343991994.1">
    <property type="nucleotide sequence ID" value="NZ_BAAANB010000021.1"/>
</dbReference>
<organism evidence="1 2">
    <name type="scientific">Terrabacter terrae</name>
    <dbReference type="NCBI Taxonomy" id="318434"/>
    <lineage>
        <taxon>Bacteria</taxon>
        <taxon>Bacillati</taxon>
        <taxon>Actinomycetota</taxon>
        <taxon>Actinomycetes</taxon>
        <taxon>Micrococcales</taxon>
        <taxon>Intrasporangiaceae</taxon>
        <taxon>Terrabacter</taxon>
    </lineage>
</organism>
<keyword evidence="2" id="KW-1185">Reference proteome</keyword>
<proteinExistence type="predicted"/>
<name>A0ABN2UCS1_9MICO</name>
<dbReference type="EMBL" id="BAAANB010000021">
    <property type="protein sequence ID" value="GAA2034321.1"/>
    <property type="molecule type" value="Genomic_DNA"/>
</dbReference>
<protein>
    <submittedName>
        <fullName evidence="1">Uncharacterized protein</fullName>
    </submittedName>
</protein>
<sequence length="69" mass="7788">MDHNPADVPAQDQELVCFVCGAVAPADQRAVARLTWSRGRDGERTTWTCDRCSRDNVRSIEGKLDPAWW</sequence>